<feature type="domain" description="Acyl-CoA thioesterase-like C-terminal" evidence="4">
    <location>
        <begin position="181"/>
        <end position="315"/>
    </location>
</feature>
<dbReference type="InterPro" id="IPR049449">
    <property type="entry name" value="TesB_ACOT8-like_N"/>
</dbReference>
<dbReference type="AlphaFoldDB" id="A0A6A6GJ89"/>
<evidence type="ECO:0000313" key="6">
    <source>
        <dbReference type="Proteomes" id="UP000799538"/>
    </source>
</evidence>
<name>A0A6A6GJ89_9PEZI</name>
<proteinExistence type="inferred from homology"/>
<dbReference type="SUPFAM" id="SSF54637">
    <property type="entry name" value="Thioesterase/thiol ester dehydrase-isomerase"/>
    <property type="match status" value="2"/>
</dbReference>
<dbReference type="OrthoDB" id="68328at2759"/>
<evidence type="ECO:0000259" key="4">
    <source>
        <dbReference type="Pfam" id="PF20789"/>
    </source>
</evidence>
<sequence length="340" mass="38070">MPPPNDGNEYLPFADMIALEKINEVNYRSKAMPFSPGGSGRAYGGHVYAQAVWAAAQTVAKGYVVHNVTGFFILAGLTNVPFVYNVKIIRDGRSYCTRIVNVTQAEGKGICFTCTCSFKTDEESPLDVQEDIDLSEKYAVVLRGKKEEDWPEAPGMDVKWYWNMLREGTPNDKFPGLDSRKVDMTAYNEHRDPFSRRQLLFYRVIGSLPSSADPNLHACAHLYASDRNSLFIVANHLDVGQNFTQMASLSHTVVFHTPHEDFAMERPGQSGQEERIWYCKEDWTSRAAGGRGIHHSRMVGPGGRHVATSWQEGIVRVGKDQDEQRAAYLKGAFGKNPTKL</sequence>
<dbReference type="InterPro" id="IPR003703">
    <property type="entry name" value="Acyl_CoA_thio"/>
</dbReference>
<dbReference type="GO" id="GO:0009062">
    <property type="term" value="P:fatty acid catabolic process"/>
    <property type="evidence" value="ECO:0007669"/>
    <property type="project" value="TreeGrafter"/>
</dbReference>
<dbReference type="GO" id="GO:0005782">
    <property type="term" value="C:peroxisomal matrix"/>
    <property type="evidence" value="ECO:0007669"/>
    <property type="project" value="UniProtKB-SubCell"/>
</dbReference>
<protein>
    <submittedName>
        <fullName evidence="5">Thioesterase-like superfamily-domain-containing protein</fullName>
    </submittedName>
</protein>
<evidence type="ECO:0000256" key="1">
    <source>
        <dbReference type="ARBA" id="ARBA00006538"/>
    </source>
</evidence>
<dbReference type="InterPro" id="IPR042171">
    <property type="entry name" value="Acyl-CoA_hotdog"/>
</dbReference>
<dbReference type="CDD" id="cd03445">
    <property type="entry name" value="Thioesterase_II_repeat2"/>
    <property type="match status" value="1"/>
</dbReference>
<organism evidence="5 6">
    <name type="scientific">Elsinoe ampelina</name>
    <dbReference type="NCBI Taxonomy" id="302913"/>
    <lineage>
        <taxon>Eukaryota</taxon>
        <taxon>Fungi</taxon>
        <taxon>Dikarya</taxon>
        <taxon>Ascomycota</taxon>
        <taxon>Pezizomycotina</taxon>
        <taxon>Dothideomycetes</taxon>
        <taxon>Dothideomycetidae</taxon>
        <taxon>Myriangiales</taxon>
        <taxon>Elsinoaceae</taxon>
        <taxon>Elsinoe</taxon>
    </lineage>
</organism>
<reference evidence="6" key="1">
    <citation type="journal article" date="2020" name="Stud. Mycol.">
        <title>101 Dothideomycetes genomes: A test case for predicting lifestyles and emergence of pathogens.</title>
        <authorList>
            <person name="Haridas S."/>
            <person name="Albert R."/>
            <person name="Binder M."/>
            <person name="Bloem J."/>
            <person name="LaButti K."/>
            <person name="Salamov A."/>
            <person name="Andreopoulos B."/>
            <person name="Baker S."/>
            <person name="Barry K."/>
            <person name="Bills G."/>
            <person name="Bluhm B."/>
            <person name="Cannon C."/>
            <person name="Castanera R."/>
            <person name="Culley D."/>
            <person name="Daum C."/>
            <person name="Ezra D."/>
            <person name="Gonzalez J."/>
            <person name="Henrissat B."/>
            <person name="Kuo A."/>
            <person name="Liang C."/>
            <person name="Lipzen A."/>
            <person name="Lutzoni F."/>
            <person name="Magnuson J."/>
            <person name="Mondo S."/>
            <person name="Nolan M."/>
            <person name="Ohm R."/>
            <person name="Pangilinan J."/>
            <person name="Park H.-J."/>
            <person name="Ramirez L."/>
            <person name="Alfaro M."/>
            <person name="Sun H."/>
            <person name="Tritt A."/>
            <person name="Yoshinaga Y."/>
            <person name="Zwiers L.-H."/>
            <person name="Turgeon B."/>
            <person name="Goodwin S."/>
            <person name="Spatafora J."/>
            <person name="Crous P."/>
            <person name="Grigoriev I."/>
        </authorList>
    </citation>
    <scope>NUCLEOTIDE SEQUENCE [LARGE SCALE GENOMIC DNA]</scope>
    <source>
        <strain evidence="6">CECT 20119</strain>
    </source>
</reference>
<dbReference type="EMBL" id="ML992503">
    <property type="protein sequence ID" value="KAF2225786.1"/>
    <property type="molecule type" value="Genomic_DNA"/>
</dbReference>
<keyword evidence="6" id="KW-1185">Reference proteome</keyword>
<evidence type="ECO:0000259" key="3">
    <source>
        <dbReference type="Pfam" id="PF13622"/>
    </source>
</evidence>
<dbReference type="CDD" id="cd03444">
    <property type="entry name" value="Thioesterase_II_repeat1"/>
    <property type="match status" value="1"/>
</dbReference>
<dbReference type="Pfam" id="PF13622">
    <property type="entry name" value="4HBT_3"/>
    <property type="match status" value="1"/>
</dbReference>
<dbReference type="GO" id="GO:0047617">
    <property type="term" value="F:fatty acyl-CoA hydrolase activity"/>
    <property type="evidence" value="ECO:0007669"/>
    <property type="project" value="InterPro"/>
</dbReference>
<feature type="domain" description="Acyl-CoA thioesterase-like N-terminal HotDog" evidence="3">
    <location>
        <begin position="40"/>
        <end position="118"/>
    </location>
</feature>
<comment type="similarity">
    <text evidence="1">Belongs to the C/M/P thioester hydrolase family.</text>
</comment>
<dbReference type="InterPro" id="IPR029069">
    <property type="entry name" value="HotDog_dom_sf"/>
</dbReference>
<dbReference type="Gene3D" id="2.40.160.210">
    <property type="entry name" value="Acyl-CoA thioesterase, double hotdog domain"/>
    <property type="match status" value="1"/>
</dbReference>
<dbReference type="GO" id="GO:0006637">
    <property type="term" value="P:acyl-CoA metabolic process"/>
    <property type="evidence" value="ECO:0007669"/>
    <property type="project" value="InterPro"/>
</dbReference>
<accession>A0A6A6GJ89</accession>
<dbReference type="InterPro" id="IPR049450">
    <property type="entry name" value="ACOT8-like_C"/>
</dbReference>
<dbReference type="Pfam" id="PF20789">
    <property type="entry name" value="4HBT_3C"/>
    <property type="match status" value="1"/>
</dbReference>
<dbReference type="PANTHER" id="PTHR11066:SF64">
    <property type="entry name" value="ACYL-COA THIOESTERASE (AFU_ORTHOLOGUE AFUA_1G12060)"/>
    <property type="match status" value="1"/>
</dbReference>
<evidence type="ECO:0000313" key="5">
    <source>
        <dbReference type="EMBL" id="KAF2225786.1"/>
    </source>
</evidence>
<keyword evidence="2" id="KW-0378">Hydrolase</keyword>
<dbReference type="Proteomes" id="UP000799538">
    <property type="component" value="Unassembled WGS sequence"/>
</dbReference>
<gene>
    <name evidence="5" type="ORF">BDZ85DRAFT_193326</name>
</gene>
<evidence type="ECO:0000256" key="2">
    <source>
        <dbReference type="ARBA" id="ARBA00022801"/>
    </source>
</evidence>
<dbReference type="PANTHER" id="PTHR11066">
    <property type="entry name" value="ACYL-COA THIOESTERASE"/>
    <property type="match status" value="1"/>
</dbReference>